<dbReference type="RefSeq" id="WP_112093963.1">
    <property type="nucleotide sequence ID" value="NZ_QLOE01000005.1"/>
</dbReference>
<dbReference type="InterPro" id="IPR004451">
    <property type="entry name" value="MJ0586"/>
</dbReference>
<gene>
    <name evidence="2" type="ORF">DPC56_04925</name>
</gene>
<name>A0A328PGP0_9EURY</name>
<dbReference type="InterPro" id="IPR010982">
    <property type="entry name" value="Lambda_DNA-bd_dom_sf"/>
</dbReference>
<dbReference type="CDD" id="cd00093">
    <property type="entry name" value="HTH_XRE"/>
    <property type="match status" value="1"/>
</dbReference>
<dbReference type="PROSITE" id="PS50943">
    <property type="entry name" value="HTH_CROC1"/>
    <property type="match status" value="1"/>
</dbReference>
<dbReference type="Gene3D" id="1.10.260.40">
    <property type="entry name" value="lambda repressor-like DNA-binding domains"/>
    <property type="match status" value="1"/>
</dbReference>
<keyword evidence="3" id="KW-1185">Reference proteome</keyword>
<dbReference type="OrthoDB" id="11138at2157"/>
<proteinExistence type="predicted"/>
<dbReference type="Proteomes" id="UP000249782">
    <property type="component" value="Unassembled WGS sequence"/>
</dbReference>
<sequence>MRCEICGRKIRGKPIRVKIEGSVMDVCTDCSKFGKVQRQPKKPKRTPRKRITRPMEPVYEVLEGYNRIIREAREKRGWSREDLAKKMNEKVSVIHRIEAGRMEPDIKLAKKFEKTLNIKILEKFEEEEIPEASRGSLRGATIGDIARIKKR</sequence>
<organism evidence="2 3">
    <name type="scientific">Methanothermobacter tenebrarum</name>
    <dbReference type="NCBI Taxonomy" id="680118"/>
    <lineage>
        <taxon>Archaea</taxon>
        <taxon>Methanobacteriati</taxon>
        <taxon>Methanobacteriota</taxon>
        <taxon>Methanomada group</taxon>
        <taxon>Methanobacteria</taxon>
        <taxon>Methanobacteriales</taxon>
        <taxon>Methanobacteriaceae</taxon>
        <taxon>Methanothermobacter</taxon>
    </lineage>
</organism>
<comment type="caution">
    <text evidence="2">The sequence shown here is derived from an EMBL/GenBank/DDBJ whole genome shotgun (WGS) entry which is preliminary data.</text>
</comment>
<protein>
    <submittedName>
        <fullName evidence="2">TIGR00270 family protein</fullName>
    </submittedName>
</protein>
<dbReference type="SUPFAM" id="SSF47413">
    <property type="entry name" value="lambda repressor-like DNA-binding domains"/>
    <property type="match status" value="1"/>
</dbReference>
<evidence type="ECO:0000313" key="2">
    <source>
        <dbReference type="EMBL" id="RAO78985.1"/>
    </source>
</evidence>
<dbReference type="Pfam" id="PF01381">
    <property type="entry name" value="HTH_3"/>
    <property type="match status" value="1"/>
</dbReference>
<accession>A0A328PGP0</accession>
<dbReference type="EMBL" id="QLOE01000005">
    <property type="protein sequence ID" value="RAO78985.1"/>
    <property type="molecule type" value="Genomic_DNA"/>
</dbReference>
<dbReference type="AlphaFoldDB" id="A0A328PGP0"/>
<dbReference type="InterPro" id="IPR001387">
    <property type="entry name" value="Cro/C1-type_HTH"/>
</dbReference>
<evidence type="ECO:0000259" key="1">
    <source>
        <dbReference type="PROSITE" id="PS50943"/>
    </source>
</evidence>
<feature type="domain" description="HTH cro/C1-type" evidence="1">
    <location>
        <begin position="69"/>
        <end position="123"/>
    </location>
</feature>
<dbReference type="NCBIfam" id="TIGR00270">
    <property type="entry name" value="multiprotein bridging factor aMBF1"/>
    <property type="match status" value="1"/>
</dbReference>
<dbReference type="SMART" id="SM00530">
    <property type="entry name" value="HTH_XRE"/>
    <property type="match status" value="1"/>
</dbReference>
<evidence type="ECO:0000313" key="3">
    <source>
        <dbReference type="Proteomes" id="UP000249782"/>
    </source>
</evidence>
<dbReference type="GO" id="GO:0003677">
    <property type="term" value="F:DNA binding"/>
    <property type="evidence" value="ECO:0007669"/>
    <property type="project" value="InterPro"/>
</dbReference>
<reference evidence="2 3" key="1">
    <citation type="submission" date="2018-06" db="EMBL/GenBank/DDBJ databases">
        <title>Draft genome sequence of hyperthermophilic methanogen Methanothermobacter tenebrarum sp. MCM-B 1447.</title>
        <authorList>
            <person name="Pore S.D."/>
            <person name="Dagar S."/>
            <person name="Dhakephalkar P.K."/>
        </authorList>
    </citation>
    <scope>NUCLEOTIDE SEQUENCE [LARGE SCALE GENOMIC DNA]</scope>
    <source>
        <strain evidence="2 3">MCM B 1447</strain>
    </source>
</reference>